<evidence type="ECO:0000313" key="1">
    <source>
        <dbReference type="EMBL" id="KAJ1168555.1"/>
    </source>
</evidence>
<sequence length="93" mass="10819">MPSRDVHVNVDYSCAESCWHWARNISVEALMRLEMRLRLMRCFHLLVSKALWKCSIFCVPRGDANSTTTSTSKMHMKELISGVVMRTTSYYSR</sequence>
<protein>
    <submittedName>
        <fullName evidence="1">Uncharacterized protein</fullName>
    </submittedName>
</protein>
<proteinExistence type="predicted"/>
<dbReference type="EMBL" id="JANPWB010000007">
    <property type="protein sequence ID" value="KAJ1168555.1"/>
    <property type="molecule type" value="Genomic_DNA"/>
</dbReference>
<comment type="caution">
    <text evidence="1">The sequence shown here is derived from an EMBL/GenBank/DDBJ whole genome shotgun (WGS) entry which is preliminary data.</text>
</comment>
<evidence type="ECO:0000313" key="2">
    <source>
        <dbReference type="Proteomes" id="UP001066276"/>
    </source>
</evidence>
<keyword evidence="2" id="KW-1185">Reference proteome</keyword>
<organism evidence="1 2">
    <name type="scientific">Pleurodeles waltl</name>
    <name type="common">Iberian ribbed newt</name>
    <dbReference type="NCBI Taxonomy" id="8319"/>
    <lineage>
        <taxon>Eukaryota</taxon>
        <taxon>Metazoa</taxon>
        <taxon>Chordata</taxon>
        <taxon>Craniata</taxon>
        <taxon>Vertebrata</taxon>
        <taxon>Euteleostomi</taxon>
        <taxon>Amphibia</taxon>
        <taxon>Batrachia</taxon>
        <taxon>Caudata</taxon>
        <taxon>Salamandroidea</taxon>
        <taxon>Salamandridae</taxon>
        <taxon>Pleurodelinae</taxon>
        <taxon>Pleurodeles</taxon>
    </lineage>
</organism>
<accession>A0AAV7SX70</accession>
<name>A0AAV7SX70_PLEWA</name>
<reference evidence="1" key="1">
    <citation type="journal article" date="2022" name="bioRxiv">
        <title>Sequencing and chromosome-scale assembly of the giantPleurodeles waltlgenome.</title>
        <authorList>
            <person name="Brown T."/>
            <person name="Elewa A."/>
            <person name="Iarovenko S."/>
            <person name="Subramanian E."/>
            <person name="Araus A.J."/>
            <person name="Petzold A."/>
            <person name="Susuki M."/>
            <person name="Suzuki K.-i.T."/>
            <person name="Hayashi T."/>
            <person name="Toyoda A."/>
            <person name="Oliveira C."/>
            <person name="Osipova E."/>
            <person name="Leigh N.D."/>
            <person name="Simon A."/>
            <person name="Yun M.H."/>
        </authorList>
    </citation>
    <scope>NUCLEOTIDE SEQUENCE</scope>
    <source>
        <strain evidence="1">20211129_DDA</strain>
        <tissue evidence="1">Liver</tissue>
    </source>
</reference>
<dbReference type="AlphaFoldDB" id="A0AAV7SX70"/>
<gene>
    <name evidence="1" type="ORF">NDU88_000475</name>
</gene>
<dbReference type="Proteomes" id="UP001066276">
    <property type="component" value="Chromosome 4_1"/>
</dbReference>